<keyword evidence="13" id="KW-0611">Plant defense</keyword>
<protein>
    <recommendedName>
        <fullName evidence="4">non-specific serine/threonine protein kinase</fullName>
        <ecNumber evidence="4">2.7.11.1</ecNumber>
    </recommendedName>
</protein>
<feature type="binding site" evidence="22">
    <location>
        <position position="839"/>
    </location>
    <ligand>
        <name>ATP</name>
        <dbReference type="ChEBI" id="CHEBI:30616"/>
    </ligand>
</feature>
<comment type="similarity">
    <text evidence="2">In the N-terminal section; belongs to the leguminous lectin family.</text>
</comment>
<dbReference type="InterPro" id="IPR000719">
    <property type="entry name" value="Prot_kinase_dom"/>
</dbReference>
<accession>A0A4Y7JX63</accession>
<feature type="domain" description="Protein kinase" evidence="26">
    <location>
        <begin position="1503"/>
        <end position="1777"/>
    </location>
</feature>
<evidence type="ECO:0000256" key="24">
    <source>
        <dbReference type="SAM" id="Phobius"/>
    </source>
</evidence>
<proteinExistence type="inferred from homology"/>
<evidence type="ECO:0000256" key="19">
    <source>
        <dbReference type="ARBA" id="ARBA00058054"/>
    </source>
</evidence>
<keyword evidence="11 22" id="KW-0547">Nucleotide-binding</keyword>
<keyword evidence="5" id="KW-1003">Cell membrane</keyword>
<gene>
    <name evidence="27" type="ORF">C5167_007997</name>
</gene>
<feature type="transmembrane region" description="Helical" evidence="24">
    <location>
        <begin position="272"/>
        <end position="295"/>
    </location>
</feature>
<dbReference type="InterPro" id="IPR019825">
    <property type="entry name" value="Lectin_legB_Mn/Ca_BS"/>
</dbReference>
<dbReference type="InterPro" id="IPR017441">
    <property type="entry name" value="Protein_kinase_ATP_BS"/>
</dbReference>
<dbReference type="GO" id="GO:0009626">
    <property type="term" value="P:plant-type hypersensitive response"/>
    <property type="evidence" value="ECO:0007669"/>
    <property type="project" value="UniProtKB-ARBA"/>
</dbReference>
<feature type="compositionally biased region" description="Acidic residues" evidence="23">
    <location>
        <begin position="1467"/>
        <end position="1482"/>
    </location>
</feature>
<sequence>MGSHKKFSTIFFFVLMVMILPNRANSIFFNFSYFDSSNNDIFVEGDAAKVNNEIKLTKNSVGDNFGNSVGRATYNKSIRLWDSATKKLTDFETHFSFIMRGLDNTSYGDGITFFLAPSGSKLPPNSTGGSLGLLSSEKALNNSIDNNIVAVEFDSFQNYWDNSSDHVGINVNSLVSVATVKWKDSTIRDGRKANAWVVYNSTTKNLSVFLTYAENPVLNGIFTLFHIVDLREVLPEMVTVGFSASTGKSVETHQILSWQFNSALEDPKSSKIGLVVGLVIGIGVLVCGIGFVLFIRWKKRRSSSDFEDDGANSDMSMDDEFEKGTGPKKKPVEANRKVLVEWVWELYGSGNIIEAADEKLNLDFDEQQMQHLMILGLWCAHPDQTARPSIRQVLSILNFESPLPNLPPKLPTPVYYSLPIQMCKHFYGDFTNSQTDGSRCTCTSCTYTNSSQLTASSTTPTENLASTMASQSKFSTIFFFILTVMILPSRTNSISFDYPSFQPNSQKILHENDSFPSTEGIQLTRNRIKDNLQGSVGRATYEDPIHLWDRASGRVTDFETHFSFIMEAVNNMSYGDGITFFLAANGSRVPPESAGGHLGLLSQEKALVNSTENKIVAVEFDSFQNEWDPSSDHVGINVNSVISVANVSWSSSIKDGRTANAWVTYNSTTKNLSVFLSYANNPVFSGNSSLFHIVDLSKYLPEWITVGFSASTGISIETHTILSWQFSSTLEPKNSKIGLVVGLVIGVGVLICVIGFALFIRSKKRKSSNNFEDDGANSDMSMDDEFEKGTGPKKFSYNELVSATNNFEGGGKLGEGGFGGVYKGLLSDNTYVAVKRVAKGSHQGKKEYQSEVRIISRLRHRNLVQLIGWCHERSELLLVYEFMPNRSLDNHLFRGENVLSWEVRYKIALGIASALLYLHEEWEQCIVHRDIKSSNVMLDSNFNAKLGDFGLARLVDHGLGSQTTVLAGTMGYLAPECVTTGKSSKESDVYSYGIVALEIACGRKPVEANRKVLVEWVWELYGSGNIIEAADEKLNLDFDEQQMQHLMILGLWCAHPDHTARPSIRQVLSILNFESPLPSLPPKLPTPVYYSLPIKMCKHFYGDFTISQTDGSRCTCSSCTYTSSSQVTASSTSSSYTISLLHSRRSISFTFTFQTRLLTVFTRQIQRKNQNLNFCLPAFSAIHACYNSQPIMGFYSKSSTNFLLHYSIFFFFEIITSILIFSTTTNSIYFNFPSFPANDTRIIFDGESARNVDRDFIEVTSISAGGTGREIAGRATYSEAIQLWDATTGRQTDFDTHFSFIIDRQDRTYPHNADGLTFFLAPFGSMLPGDSWGGALGLLPRKVSETNLTTNPIVAVEFDSNKNGQDPSTDHVGINVNSVVSVDTVSLENGTISDGRKADAWISYKSATKNLSVYLSYADNPVSNGSYTLSHVVDLSKVLPELITVGFSAATGTYTELHNKRRSSSNIEDDAANSDMSMDDEFEKGTGPRKFSYRELATATNNFEGGGKLGEGGFGGVYKGLLSDNTYVAVKRVSKGSHQGKKEYQSEVRIISRLRHRNLVQLIGWCHEKSELLLVYEFMPNRSLDNHLFRGENVLTWEVRYKIALGIASALLYLHEEWEQCIVHRDIKSSNVMLDSNFNAKLGDFGLARLVDHGLGSQTTVLAGTMGYLAPECVTTGKSSKESDVYSFGIVALEIACGRKPVEVTVGVSLVEWVWELYGTGNIIEAADEKLIMDFDEQQMQHLMILGLWCAHPDHKARPSIRQVINILNFESPLPNLPPKMPTPVYYSLPIQMCKHFHGDLTNSQTDGSQCTCSSCAYTSSSQVAASSTSSSLLHSR</sequence>
<evidence type="ECO:0000256" key="3">
    <source>
        <dbReference type="ARBA" id="ARBA00010217"/>
    </source>
</evidence>
<dbReference type="InterPro" id="IPR008271">
    <property type="entry name" value="Ser/Thr_kinase_AS"/>
</dbReference>
<evidence type="ECO:0000256" key="13">
    <source>
        <dbReference type="ARBA" id="ARBA00022821"/>
    </source>
</evidence>
<comment type="subunit">
    <text evidence="21">Interacts with ABCG40.</text>
</comment>
<dbReference type="Proteomes" id="UP000316621">
    <property type="component" value="Chromosome 6"/>
</dbReference>
<keyword evidence="8 24" id="KW-0812">Transmembrane</keyword>
<comment type="similarity">
    <text evidence="3">In the C-terminal section; belongs to the protein kinase superfamily. Ser/Thr protein kinase family.</text>
</comment>
<evidence type="ECO:0000256" key="2">
    <source>
        <dbReference type="ARBA" id="ARBA00008536"/>
    </source>
</evidence>
<dbReference type="EC" id="2.7.11.1" evidence="4"/>
<dbReference type="GO" id="GO:0005524">
    <property type="term" value="F:ATP binding"/>
    <property type="evidence" value="ECO:0007669"/>
    <property type="project" value="UniProtKB-UniRule"/>
</dbReference>
<dbReference type="SMART" id="SM00220">
    <property type="entry name" value="S_TKc"/>
    <property type="match status" value="2"/>
</dbReference>
<keyword evidence="9 25" id="KW-0732">Signal</keyword>
<feature type="signal peptide" evidence="25">
    <location>
        <begin position="1"/>
        <end position="26"/>
    </location>
</feature>
<feature type="domain" description="Protein kinase" evidence="26">
    <location>
        <begin position="807"/>
        <end position="1080"/>
    </location>
</feature>
<dbReference type="Pfam" id="PF00139">
    <property type="entry name" value="Lectin_legB"/>
    <property type="match status" value="3"/>
</dbReference>
<dbReference type="Gene3D" id="2.60.120.200">
    <property type="match status" value="3"/>
</dbReference>
<evidence type="ECO:0000256" key="15">
    <source>
        <dbReference type="ARBA" id="ARBA00022989"/>
    </source>
</evidence>
<evidence type="ECO:0000256" key="6">
    <source>
        <dbReference type="ARBA" id="ARBA00022527"/>
    </source>
</evidence>
<dbReference type="Pfam" id="PF00069">
    <property type="entry name" value="Pkinase"/>
    <property type="match status" value="2"/>
</dbReference>
<keyword evidence="14 22" id="KW-0067">ATP-binding</keyword>
<dbReference type="InterPro" id="IPR001220">
    <property type="entry name" value="Legume_lectin_dom"/>
</dbReference>
<evidence type="ECO:0000256" key="23">
    <source>
        <dbReference type="SAM" id="MobiDB-lite"/>
    </source>
</evidence>
<evidence type="ECO:0000256" key="20">
    <source>
        <dbReference type="ARBA" id="ARBA00058818"/>
    </source>
</evidence>
<evidence type="ECO:0000256" key="14">
    <source>
        <dbReference type="ARBA" id="ARBA00022840"/>
    </source>
</evidence>
<dbReference type="PROSITE" id="PS00107">
    <property type="entry name" value="PROTEIN_KINASE_ATP"/>
    <property type="match status" value="2"/>
</dbReference>
<dbReference type="FunFam" id="2.60.120.200:FF:000103">
    <property type="entry name" value="L-type lectin-domain containing receptor kinase IX.1"/>
    <property type="match status" value="2"/>
</dbReference>
<organism evidence="27 28">
    <name type="scientific">Papaver somniferum</name>
    <name type="common">Opium poppy</name>
    <dbReference type="NCBI Taxonomy" id="3469"/>
    <lineage>
        <taxon>Eukaryota</taxon>
        <taxon>Viridiplantae</taxon>
        <taxon>Streptophyta</taxon>
        <taxon>Embryophyta</taxon>
        <taxon>Tracheophyta</taxon>
        <taxon>Spermatophyta</taxon>
        <taxon>Magnoliopsida</taxon>
        <taxon>Ranunculales</taxon>
        <taxon>Papaveraceae</taxon>
        <taxon>Papaveroideae</taxon>
        <taxon>Papaver</taxon>
    </lineage>
</organism>
<keyword evidence="28" id="KW-1185">Reference proteome</keyword>
<comment type="subcellular location">
    <subcellularLocation>
        <location evidence="1">Cell membrane</location>
        <topology evidence="1">Single-pass type I membrane protein</topology>
    </subcellularLocation>
</comment>
<dbReference type="Gene3D" id="3.30.200.20">
    <property type="entry name" value="Phosphorylase Kinase, domain 1"/>
    <property type="match status" value="2"/>
</dbReference>
<evidence type="ECO:0000256" key="25">
    <source>
        <dbReference type="SAM" id="SignalP"/>
    </source>
</evidence>
<dbReference type="CDD" id="cd06899">
    <property type="entry name" value="lectin_legume_LecRK_Arcelin_ConA"/>
    <property type="match status" value="3"/>
</dbReference>
<reference evidence="27 28" key="1">
    <citation type="journal article" date="2018" name="Science">
        <title>The opium poppy genome and morphinan production.</title>
        <authorList>
            <person name="Guo L."/>
            <person name="Winzer T."/>
            <person name="Yang X."/>
            <person name="Li Y."/>
            <person name="Ning Z."/>
            <person name="He Z."/>
            <person name="Teodor R."/>
            <person name="Lu Y."/>
            <person name="Bowser T.A."/>
            <person name="Graham I.A."/>
            <person name="Ye K."/>
        </authorList>
    </citation>
    <scope>NUCLEOTIDE SEQUENCE [LARGE SCALE GENOMIC DNA]</scope>
    <source>
        <strain evidence="28">cv. HN1</strain>
        <tissue evidence="27">Leaves</tissue>
    </source>
</reference>
<comment type="function">
    <text evidence="19">Involved in resistance response to the pathogenic oomycetes Phytophthora infestans and Phytophthora capsici.</text>
</comment>
<comment type="function">
    <text evidence="20">Promotes hydrogen peroxide H(2)O(2) production and cell death.</text>
</comment>
<evidence type="ECO:0000256" key="5">
    <source>
        <dbReference type="ARBA" id="ARBA00022475"/>
    </source>
</evidence>
<dbReference type="FunFam" id="3.30.200.20:FF:000168">
    <property type="entry name" value="L-type lectin-domain containing receptor kinase IX.1"/>
    <property type="match status" value="2"/>
</dbReference>
<feature type="region of interest" description="Disordered" evidence="23">
    <location>
        <begin position="1458"/>
        <end position="1486"/>
    </location>
</feature>
<keyword evidence="10" id="KW-0430">Lectin</keyword>
<feature type="compositionally biased region" description="Acidic residues" evidence="23">
    <location>
        <begin position="771"/>
        <end position="786"/>
    </location>
</feature>
<feature type="chain" id="PRO_5021481339" description="non-specific serine/threonine protein kinase" evidence="25">
    <location>
        <begin position="27"/>
        <end position="1837"/>
    </location>
</feature>
<evidence type="ECO:0000256" key="7">
    <source>
        <dbReference type="ARBA" id="ARBA00022679"/>
    </source>
</evidence>
<dbReference type="InterPro" id="IPR011009">
    <property type="entry name" value="Kinase-like_dom_sf"/>
</dbReference>
<evidence type="ECO:0000256" key="4">
    <source>
        <dbReference type="ARBA" id="ARBA00012513"/>
    </source>
</evidence>
<evidence type="ECO:0000256" key="12">
    <source>
        <dbReference type="ARBA" id="ARBA00022777"/>
    </source>
</evidence>
<feature type="binding site" evidence="22">
    <location>
        <position position="1531"/>
    </location>
    <ligand>
        <name>ATP</name>
        <dbReference type="ChEBI" id="CHEBI:30616"/>
    </ligand>
</feature>
<dbReference type="PANTHER" id="PTHR27007">
    <property type="match status" value="1"/>
</dbReference>
<evidence type="ECO:0000256" key="18">
    <source>
        <dbReference type="ARBA" id="ARBA00023180"/>
    </source>
</evidence>
<dbReference type="SUPFAM" id="SSF49899">
    <property type="entry name" value="Concanavalin A-like lectins/glucanases"/>
    <property type="match status" value="3"/>
</dbReference>
<dbReference type="CDD" id="cd14066">
    <property type="entry name" value="STKc_IRAK"/>
    <property type="match status" value="2"/>
</dbReference>
<keyword evidence="6" id="KW-0723">Serine/threonine-protein kinase</keyword>
<keyword evidence="17" id="KW-0675">Receptor</keyword>
<dbReference type="InterPro" id="IPR050528">
    <property type="entry name" value="L-type_Lectin-RKs"/>
</dbReference>
<evidence type="ECO:0000256" key="22">
    <source>
        <dbReference type="PROSITE-ProRule" id="PRU10141"/>
    </source>
</evidence>
<dbReference type="PROSITE" id="PS50011">
    <property type="entry name" value="PROTEIN_KINASE_DOM"/>
    <property type="match status" value="2"/>
</dbReference>
<dbReference type="PROSITE" id="PS00108">
    <property type="entry name" value="PROTEIN_KINASE_ST"/>
    <property type="match status" value="2"/>
</dbReference>
<evidence type="ECO:0000256" key="17">
    <source>
        <dbReference type="ARBA" id="ARBA00023170"/>
    </source>
</evidence>
<dbReference type="GO" id="GO:0004674">
    <property type="term" value="F:protein serine/threonine kinase activity"/>
    <property type="evidence" value="ECO:0007669"/>
    <property type="project" value="UniProtKB-KW"/>
</dbReference>
<feature type="transmembrane region" description="Helical" evidence="24">
    <location>
        <begin position="474"/>
        <end position="491"/>
    </location>
</feature>
<evidence type="ECO:0000256" key="10">
    <source>
        <dbReference type="ARBA" id="ARBA00022734"/>
    </source>
</evidence>
<dbReference type="Gramene" id="RZC64305">
    <property type="protein sequence ID" value="RZC64305"/>
    <property type="gene ID" value="C5167_007997"/>
</dbReference>
<feature type="region of interest" description="Disordered" evidence="23">
    <location>
        <begin position="767"/>
        <end position="787"/>
    </location>
</feature>
<dbReference type="GO" id="GO:0030246">
    <property type="term" value="F:carbohydrate binding"/>
    <property type="evidence" value="ECO:0007669"/>
    <property type="project" value="UniProtKB-KW"/>
</dbReference>
<dbReference type="EMBL" id="CM010720">
    <property type="protein sequence ID" value="RZC64305.1"/>
    <property type="molecule type" value="Genomic_DNA"/>
</dbReference>
<keyword evidence="15 24" id="KW-1133">Transmembrane helix</keyword>
<keyword evidence="18" id="KW-0325">Glycoprotein</keyword>
<feature type="compositionally biased region" description="Acidic residues" evidence="23">
    <location>
        <begin position="305"/>
        <end position="321"/>
    </location>
</feature>
<name>A0A4Y7JX63_PAPSO</name>
<keyword evidence="7" id="KW-0808">Transferase</keyword>
<feature type="region of interest" description="Disordered" evidence="23">
    <location>
        <begin position="304"/>
        <end position="329"/>
    </location>
</feature>
<dbReference type="OMA" id="LPIQMCK"/>
<feature type="transmembrane region" description="Helical" evidence="24">
    <location>
        <begin position="737"/>
        <end position="760"/>
    </location>
</feature>
<dbReference type="SUPFAM" id="SSF56112">
    <property type="entry name" value="Protein kinase-like (PK-like)"/>
    <property type="match status" value="2"/>
</dbReference>
<evidence type="ECO:0000256" key="8">
    <source>
        <dbReference type="ARBA" id="ARBA00022692"/>
    </source>
</evidence>
<evidence type="ECO:0000259" key="26">
    <source>
        <dbReference type="PROSITE" id="PS50011"/>
    </source>
</evidence>
<dbReference type="PROSITE" id="PS00307">
    <property type="entry name" value="LECTIN_LEGUME_BETA"/>
    <property type="match status" value="3"/>
</dbReference>
<evidence type="ECO:0000256" key="9">
    <source>
        <dbReference type="ARBA" id="ARBA00022729"/>
    </source>
</evidence>
<evidence type="ECO:0000256" key="21">
    <source>
        <dbReference type="ARBA" id="ARBA00063357"/>
    </source>
</evidence>
<keyword evidence="12" id="KW-0418">Kinase</keyword>
<evidence type="ECO:0000256" key="16">
    <source>
        <dbReference type="ARBA" id="ARBA00023136"/>
    </source>
</evidence>
<feature type="transmembrane region" description="Helical" evidence="24">
    <location>
        <begin position="1202"/>
        <end position="1221"/>
    </location>
</feature>
<evidence type="ECO:0000313" key="27">
    <source>
        <dbReference type="EMBL" id="RZC64305.1"/>
    </source>
</evidence>
<dbReference type="FunFam" id="1.10.510.10:FF:000240">
    <property type="entry name" value="Lectin-domain containing receptor kinase A4.3"/>
    <property type="match status" value="2"/>
</dbReference>
<dbReference type="InterPro" id="IPR013320">
    <property type="entry name" value="ConA-like_dom_sf"/>
</dbReference>
<keyword evidence="16 24" id="KW-0472">Membrane</keyword>
<dbReference type="Gene3D" id="1.10.510.10">
    <property type="entry name" value="Transferase(Phosphotransferase) domain 1"/>
    <property type="match status" value="3"/>
</dbReference>
<evidence type="ECO:0000313" key="28">
    <source>
        <dbReference type="Proteomes" id="UP000316621"/>
    </source>
</evidence>
<dbReference type="GO" id="GO:0005886">
    <property type="term" value="C:plasma membrane"/>
    <property type="evidence" value="ECO:0007669"/>
    <property type="project" value="UniProtKB-SubCell"/>
</dbReference>
<dbReference type="GO" id="GO:0002229">
    <property type="term" value="P:defense response to oomycetes"/>
    <property type="evidence" value="ECO:0007669"/>
    <property type="project" value="UniProtKB-ARBA"/>
</dbReference>
<evidence type="ECO:0000256" key="1">
    <source>
        <dbReference type="ARBA" id="ARBA00004251"/>
    </source>
</evidence>
<evidence type="ECO:0000256" key="11">
    <source>
        <dbReference type="ARBA" id="ARBA00022741"/>
    </source>
</evidence>